<dbReference type="Gene3D" id="3.60.60.10">
    <property type="entry name" value="Penicillin V Acylase, Chain A"/>
    <property type="match status" value="1"/>
</dbReference>
<gene>
    <name evidence="1" type="ORF">CHU95_06585</name>
</gene>
<comment type="caution">
    <text evidence="1">The sequence shown here is derived from an EMBL/GenBank/DDBJ whole genome shotgun (WGS) entry which is preliminary data.</text>
</comment>
<proteinExistence type="predicted"/>
<sequence>MCTVVILRRPGHDWPLLLAGNRDEMKGRPWKPPARHWPDRPEVVAGLDETAGGSWLGLNDHGVVATVLNREGTLGPMRGKRSRGELVLEALDHADAASAMEMLRHLDGRAYRPFNLVVADNRDAFWLSLPAEGARVQATPIQEGLSMLTASDLNDLHHPRIRFFRPLFENSPLPDPTAGHWGGWPDLMGCRIWDGDAGPRGAMCIVTPSGFETGSSALVALPSIDRLGTRPQFLFAAGRPDQTGFEPVAL</sequence>
<evidence type="ECO:0000313" key="2">
    <source>
        <dbReference type="Proteomes" id="UP000216998"/>
    </source>
</evidence>
<protein>
    <recommendedName>
        <fullName evidence="3">NRDE family protein</fullName>
    </recommendedName>
</protein>
<dbReference type="OrthoDB" id="4380123at2"/>
<dbReference type="PANTHER" id="PTHR17985:SF8">
    <property type="entry name" value="TRANSPORT AND GOLGI ORGANIZATION PROTEIN 2 HOMOLOG"/>
    <property type="match status" value="1"/>
</dbReference>
<evidence type="ECO:0008006" key="3">
    <source>
        <dbReference type="Google" id="ProtNLM"/>
    </source>
</evidence>
<reference evidence="1 2" key="1">
    <citation type="submission" date="2017-07" db="EMBL/GenBank/DDBJ databases">
        <title>Niveispirillum cyanobacteriorum sp. nov., isolated from cyanobacterial aggregates in a eutrophic lake.</title>
        <authorList>
            <person name="Cai H."/>
        </authorList>
    </citation>
    <scope>NUCLEOTIDE SEQUENCE [LARGE SCALE GENOMIC DNA]</scope>
    <source>
        <strain evidence="2">TH1-14</strain>
    </source>
</reference>
<dbReference type="Pfam" id="PF05742">
    <property type="entry name" value="TANGO2"/>
    <property type="match status" value="1"/>
</dbReference>
<name>A0A255Z3B1_9PROT</name>
<dbReference type="AlphaFoldDB" id="A0A255Z3B1"/>
<dbReference type="RefSeq" id="WP_094454945.1">
    <property type="nucleotide sequence ID" value="NZ_NOXU01000024.1"/>
</dbReference>
<accession>A0A255Z3B1</accession>
<dbReference type="Proteomes" id="UP000216998">
    <property type="component" value="Unassembled WGS sequence"/>
</dbReference>
<organism evidence="1 2">
    <name type="scientific">Niveispirillum lacus</name>
    <dbReference type="NCBI Taxonomy" id="1981099"/>
    <lineage>
        <taxon>Bacteria</taxon>
        <taxon>Pseudomonadati</taxon>
        <taxon>Pseudomonadota</taxon>
        <taxon>Alphaproteobacteria</taxon>
        <taxon>Rhodospirillales</taxon>
        <taxon>Azospirillaceae</taxon>
        <taxon>Niveispirillum</taxon>
    </lineage>
</organism>
<dbReference type="InterPro" id="IPR008551">
    <property type="entry name" value="TANGO2"/>
</dbReference>
<dbReference type="EMBL" id="NOXU01000024">
    <property type="protein sequence ID" value="OYQ35921.1"/>
    <property type="molecule type" value="Genomic_DNA"/>
</dbReference>
<keyword evidence="2" id="KW-1185">Reference proteome</keyword>
<dbReference type="PANTHER" id="PTHR17985">
    <property type="entry name" value="SER/THR-RICH PROTEIN T10 IN DGCR REGION"/>
    <property type="match status" value="1"/>
</dbReference>
<evidence type="ECO:0000313" key="1">
    <source>
        <dbReference type="EMBL" id="OYQ35921.1"/>
    </source>
</evidence>